<protein>
    <submittedName>
        <fullName evidence="1">Uncharacterized protein</fullName>
    </submittedName>
</protein>
<accession>A0AA96ELS1</accession>
<reference evidence="1" key="1">
    <citation type="submission" date="2023-07" db="EMBL/GenBank/DDBJ databases">
        <authorList>
            <person name="Xia Y."/>
        </authorList>
    </citation>
    <scope>NUCLEOTIDE SEQUENCE</scope>
    <source>
        <strain evidence="1">F</strain>
    </source>
</reference>
<organism evidence="1">
    <name type="scientific">Marseillevirus sp</name>
    <dbReference type="NCBI Taxonomy" id="2809551"/>
    <lineage>
        <taxon>Viruses</taxon>
        <taxon>Varidnaviria</taxon>
        <taxon>Bamfordvirae</taxon>
        <taxon>Nucleocytoviricota</taxon>
        <taxon>Megaviricetes</taxon>
        <taxon>Pimascovirales</taxon>
        <taxon>Pimascovirales incertae sedis</taxon>
        <taxon>Marseilleviridae</taxon>
        <taxon>Marseillevirus</taxon>
    </lineage>
</organism>
<name>A0AA96ELS1_9VIRU</name>
<dbReference type="EMBL" id="OR343188">
    <property type="protein sequence ID" value="WNL50002.1"/>
    <property type="molecule type" value="Genomic_DNA"/>
</dbReference>
<proteinExistence type="predicted"/>
<gene>
    <name evidence="1" type="ORF">MarFTMF_486</name>
</gene>
<sequence>MNSTLYVPQIGHQPSSVCDGSLKHKGNDMYECDCMAVLTSAFGRKRSVDSVLSEIEAVNRAMRDKNKGLEQTHREVRGIMLGR</sequence>
<evidence type="ECO:0000313" key="1">
    <source>
        <dbReference type="EMBL" id="WNL50002.1"/>
    </source>
</evidence>